<evidence type="ECO:0000256" key="1">
    <source>
        <dbReference type="SAM" id="MobiDB-lite"/>
    </source>
</evidence>
<keyword evidence="3" id="KW-1185">Reference proteome</keyword>
<feature type="region of interest" description="Disordered" evidence="1">
    <location>
        <begin position="101"/>
        <end position="133"/>
    </location>
</feature>
<organism evidence="2 3">
    <name type="scientific">Tanacetum coccineum</name>
    <dbReference type="NCBI Taxonomy" id="301880"/>
    <lineage>
        <taxon>Eukaryota</taxon>
        <taxon>Viridiplantae</taxon>
        <taxon>Streptophyta</taxon>
        <taxon>Embryophyta</taxon>
        <taxon>Tracheophyta</taxon>
        <taxon>Spermatophyta</taxon>
        <taxon>Magnoliopsida</taxon>
        <taxon>eudicotyledons</taxon>
        <taxon>Gunneridae</taxon>
        <taxon>Pentapetalae</taxon>
        <taxon>asterids</taxon>
        <taxon>campanulids</taxon>
        <taxon>Asterales</taxon>
        <taxon>Asteraceae</taxon>
        <taxon>Asteroideae</taxon>
        <taxon>Anthemideae</taxon>
        <taxon>Anthemidinae</taxon>
        <taxon>Tanacetum</taxon>
    </lineage>
</organism>
<proteinExistence type="predicted"/>
<feature type="compositionally biased region" description="Polar residues" evidence="1">
    <location>
        <begin position="109"/>
        <end position="118"/>
    </location>
</feature>
<comment type="caution">
    <text evidence="2">The sequence shown here is derived from an EMBL/GenBank/DDBJ whole genome shotgun (WGS) entry which is preliminary data.</text>
</comment>
<evidence type="ECO:0000313" key="2">
    <source>
        <dbReference type="EMBL" id="GJT32763.1"/>
    </source>
</evidence>
<dbReference type="EMBL" id="BQNB010014819">
    <property type="protein sequence ID" value="GJT32763.1"/>
    <property type="molecule type" value="Genomic_DNA"/>
</dbReference>
<dbReference type="Proteomes" id="UP001151760">
    <property type="component" value="Unassembled WGS sequence"/>
</dbReference>
<feature type="compositionally biased region" description="Acidic residues" evidence="1">
    <location>
        <begin position="261"/>
        <end position="294"/>
    </location>
</feature>
<feature type="region of interest" description="Disordered" evidence="1">
    <location>
        <begin position="225"/>
        <end position="294"/>
    </location>
</feature>
<reference evidence="2" key="1">
    <citation type="journal article" date="2022" name="Int. J. Mol. Sci.">
        <title>Draft Genome of Tanacetum Coccineum: Genomic Comparison of Closely Related Tanacetum-Family Plants.</title>
        <authorList>
            <person name="Yamashiro T."/>
            <person name="Shiraishi A."/>
            <person name="Nakayama K."/>
            <person name="Satake H."/>
        </authorList>
    </citation>
    <scope>NUCLEOTIDE SEQUENCE</scope>
</reference>
<name>A0ABQ5D2Q2_9ASTR</name>
<sequence length="294" mass="32658">MTDKNCPRNEIKKLEAELWNLKVKGTDVIGYNQRYPGTSTAVCIGFFFEETVKMKSTSCGLLDMIHGNIIASNPKTMQEAVEMATKLMDKKVTTIAERQAENKRKFENTSRNNQSKQQQTRDRTLAGPIPQGLVKRSHTGDLNPYALNATTTTTVASDDLRDALFVIYLIFAHSRRPVSIRCQGYIGDFGLGCHAKNMVALYSVMQIRDGNLGLQHGCFQPIRGLSDIGHTRADDPRDYVPGPEEPEQAPPLPDYVPGPEYADDEIADPEEDDDEDPEEDPVDYSVDGGDDGDD</sequence>
<feature type="compositionally biased region" description="Basic and acidic residues" evidence="1">
    <location>
        <begin position="229"/>
        <end position="238"/>
    </location>
</feature>
<gene>
    <name evidence="2" type="ORF">Tco_0923182</name>
</gene>
<protein>
    <recommendedName>
        <fullName evidence="4">Reverse transcriptase domain-containing protein</fullName>
    </recommendedName>
</protein>
<accession>A0ABQ5D2Q2</accession>
<reference evidence="2" key="2">
    <citation type="submission" date="2022-01" db="EMBL/GenBank/DDBJ databases">
        <authorList>
            <person name="Yamashiro T."/>
            <person name="Shiraishi A."/>
            <person name="Satake H."/>
            <person name="Nakayama K."/>
        </authorList>
    </citation>
    <scope>NUCLEOTIDE SEQUENCE</scope>
</reference>
<evidence type="ECO:0000313" key="3">
    <source>
        <dbReference type="Proteomes" id="UP001151760"/>
    </source>
</evidence>
<evidence type="ECO:0008006" key="4">
    <source>
        <dbReference type="Google" id="ProtNLM"/>
    </source>
</evidence>